<name>A0A084WJB1_ANOSI</name>
<evidence type="ECO:0000313" key="2">
    <source>
        <dbReference type="EMBL" id="KFB50305.1"/>
    </source>
</evidence>
<proteinExistence type="predicted"/>
<feature type="region of interest" description="Disordered" evidence="1">
    <location>
        <begin position="1"/>
        <end position="24"/>
    </location>
</feature>
<dbReference type="EMBL" id="ATLV01024006">
    <property type="status" value="NOT_ANNOTATED_CDS"/>
    <property type="molecule type" value="Genomic_DNA"/>
</dbReference>
<keyword evidence="4" id="KW-1185">Reference proteome</keyword>
<organism evidence="2">
    <name type="scientific">Anopheles sinensis</name>
    <name type="common">Mosquito</name>
    <dbReference type="NCBI Taxonomy" id="74873"/>
    <lineage>
        <taxon>Eukaryota</taxon>
        <taxon>Metazoa</taxon>
        <taxon>Ecdysozoa</taxon>
        <taxon>Arthropoda</taxon>
        <taxon>Hexapoda</taxon>
        <taxon>Insecta</taxon>
        <taxon>Pterygota</taxon>
        <taxon>Neoptera</taxon>
        <taxon>Endopterygota</taxon>
        <taxon>Diptera</taxon>
        <taxon>Nematocera</taxon>
        <taxon>Culicoidea</taxon>
        <taxon>Culicidae</taxon>
        <taxon>Anophelinae</taxon>
        <taxon>Anopheles</taxon>
    </lineage>
</organism>
<dbReference type="EMBL" id="KE525348">
    <property type="protein sequence ID" value="KFB50305.1"/>
    <property type="molecule type" value="Genomic_DNA"/>
</dbReference>
<dbReference type="VEuPathDB" id="VectorBase:ASIC018506"/>
<reference evidence="3" key="2">
    <citation type="submission" date="2020-05" db="UniProtKB">
        <authorList>
            <consortium name="EnsemblMetazoa"/>
        </authorList>
    </citation>
    <scope>IDENTIFICATION</scope>
</reference>
<dbReference type="EnsemblMetazoa" id="ASIC018506-RA">
    <property type="protein sequence ID" value="ASIC018506-PA"/>
    <property type="gene ID" value="ASIC018506"/>
</dbReference>
<protein>
    <submittedName>
        <fullName evidence="2 3">Uncharacterized protein</fullName>
    </submittedName>
</protein>
<evidence type="ECO:0000313" key="4">
    <source>
        <dbReference type="Proteomes" id="UP000030765"/>
    </source>
</evidence>
<evidence type="ECO:0000256" key="1">
    <source>
        <dbReference type="SAM" id="MobiDB-lite"/>
    </source>
</evidence>
<sequence>MFSAQTHPQLDLPIRRTTGHRGDRQAKATLWRIIYASSQPTPTRQPSLPHSVLGNVSTLSFWALPIFGSGSLPDRPGSKHPELRERRGFDGALVVEHFPSLLATSIDERAKDIPSPSMVMLPVP</sequence>
<accession>A0A084WJB1</accession>
<dbReference type="Proteomes" id="UP000030765">
    <property type="component" value="Unassembled WGS sequence"/>
</dbReference>
<reference evidence="2 4" key="1">
    <citation type="journal article" date="2014" name="BMC Genomics">
        <title>Genome sequence of Anopheles sinensis provides insight into genetics basis of mosquito competence for malaria parasites.</title>
        <authorList>
            <person name="Zhou D."/>
            <person name="Zhang D."/>
            <person name="Ding G."/>
            <person name="Shi L."/>
            <person name="Hou Q."/>
            <person name="Ye Y."/>
            <person name="Xu Y."/>
            <person name="Zhou H."/>
            <person name="Xiong C."/>
            <person name="Li S."/>
            <person name="Yu J."/>
            <person name="Hong S."/>
            <person name="Yu X."/>
            <person name="Zou P."/>
            <person name="Chen C."/>
            <person name="Chang X."/>
            <person name="Wang W."/>
            <person name="Lv Y."/>
            <person name="Sun Y."/>
            <person name="Ma L."/>
            <person name="Shen B."/>
            <person name="Zhu C."/>
        </authorList>
    </citation>
    <scope>NUCLEOTIDE SEQUENCE [LARGE SCALE GENOMIC DNA]</scope>
</reference>
<gene>
    <name evidence="2" type="ORF">ZHAS_00018506</name>
</gene>
<evidence type="ECO:0000313" key="3">
    <source>
        <dbReference type="EnsemblMetazoa" id="ASIC018506-PA"/>
    </source>
</evidence>
<dbReference type="AlphaFoldDB" id="A0A084WJB1"/>